<dbReference type="SUPFAM" id="SSF102405">
    <property type="entry name" value="MCP/YpsA-like"/>
    <property type="match status" value="1"/>
</dbReference>
<keyword evidence="3" id="KW-0378">Hydrolase</keyword>
<comment type="catalytic activity">
    <reaction evidence="1">
        <text>AMP + H2O = D-ribose 5-phosphate + adenine</text>
        <dbReference type="Rhea" id="RHEA:20129"/>
        <dbReference type="ChEBI" id="CHEBI:15377"/>
        <dbReference type="ChEBI" id="CHEBI:16708"/>
        <dbReference type="ChEBI" id="CHEBI:78346"/>
        <dbReference type="ChEBI" id="CHEBI:456215"/>
        <dbReference type="EC" id="3.2.2.4"/>
    </reaction>
</comment>
<accession>A0ABV7KYL4</accession>
<evidence type="ECO:0000313" key="5">
    <source>
        <dbReference type="Proteomes" id="UP001595528"/>
    </source>
</evidence>
<dbReference type="Gene3D" id="3.40.50.450">
    <property type="match status" value="1"/>
</dbReference>
<protein>
    <recommendedName>
        <fullName evidence="3">Cytokinin riboside 5'-monophosphate phosphoribohydrolase</fullName>
        <ecNumber evidence="3">3.2.2.n1</ecNumber>
    </recommendedName>
</protein>
<proteinExistence type="inferred from homology"/>
<dbReference type="PANTHER" id="PTHR31223:SF70">
    <property type="entry name" value="LOG FAMILY PROTEIN YJL055W"/>
    <property type="match status" value="1"/>
</dbReference>
<keyword evidence="3" id="KW-0203">Cytokinin biosynthesis</keyword>
<evidence type="ECO:0000256" key="3">
    <source>
        <dbReference type="RuleBase" id="RU363015"/>
    </source>
</evidence>
<evidence type="ECO:0000313" key="4">
    <source>
        <dbReference type="EMBL" id="MFC3227405.1"/>
    </source>
</evidence>
<sequence length="184" mass="19394">MPSDIRTVCVFCGSRTGHDPGHAEAARALGAGLARNGMTLIYGGGRVGLMGVIADAVMAGGGTAIGVIPRILEEIEVGHPGLSTLEVVETMHQRKERMYALSDAFVLLPGGIGSLDEGFEILTWRHLGLHDKPIVVLDREGYWRPLADMLDHIVQAGFAGEAVHGYLSFAPDANAVLAALGAEK</sequence>
<organism evidence="4 5">
    <name type="scientific">Marinibaculum pumilum</name>
    <dbReference type="NCBI Taxonomy" id="1766165"/>
    <lineage>
        <taxon>Bacteria</taxon>
        <taxon>Pseudomonadati</taxon>
        <taxon>Pseudomonadota</taxon>
        <taxon>Alphaproteobacteria</taxon>
        <taxon>Rhodospirillales</taxon>
        <taxon>Rhodospirillaceae</taxon>
        <taxon>Marinibaculum</taxon>
    </lineage>
</organism>
<dbReference type="EC" id="3.2.2.n1" evidence="3"/>
<keyword evidence="5" id="KW-1185">Reference proteome</keyword>
<dbReference type="InterPro" id="IPR031100">
    <property type="entry name" value="LOG_fam"/>
</dbReference>
<comment type="similarity">
    <text evidence="2 3">Belongs to the LOG family.</text>
</comment>
<comment type="caution">
    <text evidence="4">The sequence shown here is derived from an EMBL/GenBank/DDBJ whole genome shotgun (WGS) entry which is preliminary data.</text>
</comment>
<evidence type="ECO:0000256" key="1">
    <source>
        <dbReference type="ARBA" id="ARBA00000274"/>
    </source>
</evidence>
<dbReference type="EMBL" id="JBHRTR010000023">
    <property type="protein sequence ID" value="MFC3227405.1"/>
    <property type="molecule type" value="Genomic_DNA"/>
</dbReference>
<dbReference type="InterPro" id="IPR005269">
    <property type="entry name" value="LOG"/>
</dbReference>
<reference evidence="5" key="1">
    <citation type="journal article" date="2019" name="Int. J. Syst. Evol. Microbiol.">
        <title>The Global Catalogue of Microorganisms (GCM) 10K type strain sequencing project: providing services to taxonomists for standard genome sequencing and annotation.</title>
        <authorList>
            <consortium name="The Broad Institute Genomics Platform"/>
            <consortium name="The Broad Institute Genome Sequencing Center for Infectious Disease"/>
            <person name="Wu L."/>
            <person name="Ma J."/>
        </authorList>
    </citation>
    <scope>NUCLEOTIDE SEQUENCE [LARGE SCALE GENOMIC DNA]</scope>
    <source>
        <strain evidence="5">KCTC 42964</strain>
    </source>
</reference>
<dbReference type="NCBIfam" id="TIGR00730">
    <property type="entry name" value="Rossman fold protein, TIGR00730 family"/>
    <property type="match status" value="1"/>
</dbReference>
<dbReference type="RefSeq" id="WP_379899573.1">
    <property type="nucleotide sequence ID" value="NZ_JBHRTR010000023.1"/>
</dbReference>
<dbReference type="Pfam" id="PF03641">
    <property type="entry name" value="Lysine_decarbox"/>
    <property type="match status" value="1"/>
</dbReference>
<gene>
    <name evidence="4" type="ORF">ACFOGJ_09200</name>
</gene>
<dbReference type="PANTHER" id="PTHR31223">
    <property type="entry name" value="LOG FAMILY PROTEIN YJL055W"/>
    <property type="match status" value="1"/>
</dbReference>
<dbReference type="Proteomes" id="UP001595528">
    <property type="component" value="Unassembled WGS sequence"/>
</dbReference>
<name>A0ABV7KYL4_9PROT</name>
<evidence type="ECO:0000256" key="2">
    <source>
        <dbReference type="ARBA" id="ARBA00006763"/>
    </source>
</evidence>